<evidence type="ECO:0000313" key="4">
    <source>
        <dbReference type="Proteomes" id="UP001230188"/>
    </source>
</evidence>
<dbReference type="InterPro" id="IPR052734">
    <property type="entry name" value="Nod_factor_acetyltransferase"/>
</dbReference>
<reference evidence="3" key="1">
    <citation type="submission" date="2023-01" db="EMBL/GenBank/DDBJ databases">
        <title>Metagenome sequencing of chrysophaentin producing Chrysophaeum taylorii.</title>
        <authorList>
            <person name="Davison J."/>
            <person name="Bewley C."/>
        </authorList>
    </citation>
    <scope>NUCLEOTIDE SEQUENCE</scope>
    <source>
        <strain evidence="3">NIES-1699</strain>
    </source>
</reference>
<feature type="domain" description="Acyltransferase 3" evidence="2">
    <location>
        <begin position="106"/>
        <end position="481"/>
    </location>
</feature>
<feature type="transmembrane region" description="Helical" evidence="1">
    <location>
        <begin position="467"/>
        <end position="487"/>
    </location>
</feature>
<dbReference type="Pfam" id="PF01757">
    <property type="entry name" value="Acyl_transf_3"/>
    <property type="match status" value="1"/>
</dbReference>
<feature type="transmembrane region" description="Helical" evidence="1">
    <location>
        <begin position="276"/>
        <end position="294"/>
    </location>
</feature>
<feature type="transmembrane region" description="Helical" evidence="1">
    <location>
        <begin position="167"/>
        <end position="186"/>
    </location>
</feature>
<dbReference type="Proteomes" id="UP001230188">
    <property type="component" value="Unassembled WGS sequence"/>
</dbReference>
<dbReference type="AlphaFoldDB" id="A0AAD7UA27"/>
<feature type="transmembrane region" description="Helical" evidence="1">
    <location>
        <begin position="112"/>
        <end position="132"/>
    </location>
</feature>
<keyword evidence="1" id="KW-0812">Transmembrane</keyword>
<keyword evidence="1" id="KW-0472">Membrane</keyword>
<gene>
    <name evidence="3" type="ORF">CTAYLR_001914</name>
</gene>
<accession>A0AAD7UA27</accession>
<organism evidence="3 4">
    <name type="scientific">Chrysophaeum taylorii</name>
    <dbReference type="NCBI Taxonomy" id="2483200"/>
    <lineage>
        <taxon>Eukaryota</taxon>
        <taxon>Sar</taxon>
        <taxon>Stramenopiles</taxon>
        <taxon>Ochrophyta</taxon>
        <taxon>Pelagophyceae</taxon>
        <taxon>Pelagomonadales</taxon>
        <taxon>Pelagomonadaceae</taxon>
        <taxon>Chrysophaeum</taxon>
    </lineage>
</organism>
<name>A0AAD7UA27_9STRA</name>
<feature type="transmembrane region" description="Helical" evidence="1">
    <location>
        <begin position="64"/>
        <end position="86"/>
    </location>
</feature>
<keyword evidence="1" id="KW-1133">Transmembrane helix</keyword>
<dbReference type="GO" id="GO:0016747">
    <property type="term" value="F:acyltransferase activity, transferring groups other than amino-acyl groups"/>
    <property type="evidence" value="ECO:0007669"/>
    <property type="project" value="InterPro"/>
</dbReference>
<feature type="transmembrane region" description="Helical" evidence="1">
    <location>
        <begin position="394"/>
        <end position="417"/>
    </location>
</feature>
<feature type="transmembrane region" description="Helical" evidence="1">
    <location>
        <begin position="27"/>
        <end position="49"/>
    </location>
</feature>
<evidence type="ECO:0000259" key="2">
    <source>
        <dbReference type="Pfam" id="PF01757"/>
    </source>
</evidence>
<dbReference type="PANTHER" id="PTHR37312">
    <property type="entry name" value="MEMBRANE-BOUND ACYLTRANSFERASE YKRP-RELATED"/>
    <property type="match status" value="1"/>
</dbReference>
<comment type="caution">
    <text evidence="3">The sequence shown here is derived from an EMBL/GenBank/DDBJ whole genome shotgun (WGS) entry which is preliminary data.</text>
</comment>
<evidence type="ECO:0000256" key="1">
    <source>
        <dbReference type="SAM" id="Phobius"/>
    </source>
</evidence>
<protein>
    <recommendedName>
        <fullName evidence="2">Acyltransferase 3 domain-containing protein</fullName>
    </recommendedName>
</protein>
<sequence length="509" mass="58825">MTTTEEDMELGAALLTTESSSTPSTALLVLFGVSATVFGSSACALVHGLRGLDDDDSSWYRQQLVVIVAVHAASFLVGALSGALLLPQVRRALKGVSGRAEGVEHRWDTVKFTLTVVVAFSHIGLVFVKYAWFEVYNVFKEFWLMQTYFFISGYLSTPEPTRKRFQAIWRSLVGAYVVNQTLYFLFLKLMFAYGWKSTRLDHTTLYGEYYTRSTEKHENFLIEFWHPQGPLWYLPNLVCARLIAPWWMELRRPLFWAVVLQVLILSLKSTDFNDGLAFLCINSLFSMCLPFYVLGIISRRHNRVLNAVFDWPGTWWAAFASFFTFLGSCYVSIAFQLGKSRWFFGVEEQLFDDIETYNEPHRVWFNANTGRLTYAFQEVLSNAKNSELHKYLTFAWYLVVGGNAVRVVMMFSAVRLFSRATAVVLPLFGHFEIDVTAMGKRSISNYLMHWYIYLMFQMTFLETNEHYGAWKVILLIALTFFQSMFWMSKPVYNVVRPIFLAPSMDRLLW</sequence>
<keyword evidence="4" id="KW-1185">Reference proteome</keyword>
<dbReference type="InterPro" id="IPR002656">
    <property type="entry name" value="Acyl_transf_3_dom"/>
</dbReference>
<feature type="transmembrane region" description="Helical" evidence="1">
    <location>
        <begin position="315"/>
        <end position="335"/>
    </location>
</feature>
<proteinExistence type="predicted"/>
<dbReference type="PANTHER" id="PTHR37312:SF1">
    <property type="entry name" value="MEMBRANE-BOUND ACYLTRANSFERASE YKRP-RELATED"/>
    <property type="match status" value="1"/>
</dbReference>
<evidence type="ECO:0000313" key="3">
    <source>
        <dbReference type="EMBL" id="KAJ8600157.1"/>
    </source>
</evidence>
<dbReference type="EMBL" id="JAQMWT010000526">
    <property type="protein sequence ID" value="KAJ8600157.1"/>
    <property type="molecule type" value="Genomic_DNA"/>
</dbReference>